<evidence type="ECO:0008006" key="3">
    <source>
        <dbReference type="Google" id="ProtNLM"/>
    </source>
</evidence>
<dbReference type="RefSeq" id="WP_321545564.1">
    <property type="nucleotide sequence ID" value="NZ_JAXIVS010000003.1"/>
</dbReference>
<comment type="caution">
    <text evidence="1">The sequence shown here is derived from an EMBL/GenBank/DDBJ whole genome shotgun (WGS) entry which is preliminary data.</text>
</comment>
<dbReference type="InterPro" id="IPR038142">
    <property type="entry name" value="Cytochrome_P460_sp"/>
</dbReference>
<dbReference type="EMBL" id="JAXIVS010000003">
    <property type="protein sequence ID" value="MDY7226840.1"/>
    <property type="molecule type" value="Genomic_DNA"/>
</dbReference>
<evidence type="ECO:0000313" key="1">
    <source>
        <dbReference type="EMBL" id="MDY7226840.1"/>
    </source>
</evidence>
<name>A0ABU5H420_9BACT</name>
<organism evidence="1 2">
    <name type="scientific">Hyalangium rubrum</name>
    <dbReference type="NCBI Taxonomy" id="3103134"/>
    <lineage>
        <taxon>Bacteria</taxon>
        <taxon>Pseudomonadati</taxon>
        <taxon>Myxococcota</taxon>
        <taxon>Myxococcia</taxon>
        <taxon>Myxococcales</taxon>
        <taxon>Cystobacterineae</taxon>
        <taxon>Archangiaceae</taxon>
        <taxon>Hyalangium</taxon>
    </lineage>
</organism>
<proteinExistence type="predicted"/>
<dbReference type="Gene3D" id="3.50.70.20">
    <property type="entry name" value="Cytochrome P460"/>
    <property type="match status" value="1"/>
</dbReference>
<accession>A0ABU5H420</accession>
<keyword evidence="2" id="KW-1185">Reference proteome</keyword>
<gene>
    <name evidence="1" type="ORF">SYV04_10590</name>
</gene>
<dbReference type="CDD" id="cd20716">
    <property type="entry name" value="cyt_P460_fam"/>
    <property type="match status" value="1"/>
</dbReference>
<evidence type="ECO:0000313" key="2">
    <source>
        <dbReference type="Proteomes" id="UP001291309"/>
    </source>
</evidence>
<sequence length="158" mass="17054">MKSLRLFLLALATACGGSEEETPSMLGSLDTSEAGIVTFLQERGYRDWLAEPAVHDSGGPHGQVRVFFNDTAVQSLRADNATHPVGAILVKEIYSGDGKELVGHALEAKVKSGHGKDTWLFFEGPLPEDRRNLYGRGHEACHGCHAAGRDYVTTPLPP</sequence>
<dbReference type="Proteomes" id="UP001291309">
    <property type="component" value="Unassembled WGS sequence"/>
</dbReference>
<protein>
    <recommendedName>
        <fullName evidence="3">Cytochrome P460 domain-containing protein</fullName>
    </recommendedName>
</protein>
<reference evidence="1 2" key="1">
    <citation type="submission" date="2023-12" db="EMBL/GenBank/DDBJ databases">
        <title>the genome sequence of Hyalangium sp. s54d21.</title>
        <authorList>
            <person name="Zhang X."/>
        </authorList>
    </citation>
    <scope>NUCLEOTIDE SEQUENCE [LARGE SCALE GENOMIC DNA]</scope>
    <source>
        <strain evidence="2">s54d21</strain>
    </source>
</reference>